<keyword evidence="1 4" id="KW-0808">Transferase</keyword>
<dbReference type="InterPro" id="IPR027791">
    <property type="entry name" value="Galactosyl_T_C"/>
</dbReference>
<sequence>MEVKVSIIVSCYNQGCYLAESLDSILQQTFSNWECLIINDGSTDNTEVVANSYIQKDNRIIYIYQDNQGVCAARNNAIKKSSGEYVLCLDADDKISPEYVELCVKELELDSKIAVVACNYMCFGKKHGKVILEPYSLEKLMGHNLFVNCSMFRRIDFERVKGFNENMKLGLEDWDFWLSILAQGAKVKYLKGFHFFYRMKSARESRNQTTFVVETQKKLRKQIWENHKDLYSEIYSSPYYSVEYLLVANSIEYRLGKLFLRPFRIFRSLFD</sequence>
<dbReference type="CDD" id="cd00761">
    <property type="entry name" value="Glyco_tranf_GTA_type"/>
    <property type="match status" value="1"/>
</dbReference>
<dbReference type="SUPFAM" id="SSF53448">
    <property type="entry name" value="Nucleotide-diphospho-sugar transferases"/>
    <property type="match status" value="1"/>
</dbReference>
<dbReference type="Proteomes" id="UP000482653">
    <property type="component" value="Unassembled WGS sequence"/>
</dbReference>
<evidence type="ECO:0000259" key="3">
    <source>
        <dbReference type="Pfam" id="PF02709"/>
    </source>
</evidence>
<dbReference type="GO" id="GO:0016757">
    <property type="term" value="F:glycosyltransferase activity"/>
    <property type="evidence" value="ECO:0007669"/>
    <property type="project" value="UniProtKB-KW"/>
</dbReference>
<evidence type="ECO:0000256" key="1">
    <source>
        <dbReference type="ARBA" id="ARBA00022679"/>
    </source>
</evidence>
<gene>
    <name evidence="4" type="ORF">F2Y87_13485</name>
    <name evidence="5" type="ORF">RO785_08075</name>
</gene>
<reference evidence="4 6" key="1">
    <citation type="journal article" date="2019" name="Nat. Med.">
        <title>A library of human gut bacterial isolates paired with longitudinal multiomics data enables mechanistic microbiome research.</title>
        <authorList>
            <person name="Poyet M."/>
            <person name="Groussin M."/>
            <person name="Gibbons S.M."/>
            <person name="Avila-Pacheco J."/>
            <person name="Jiang X."/>
            <person name="Kearney S.M."/>
            <person name="Perrotta A.R."/>
            <person name="Berdy B."/>
            <person name="Zhao S."/>
            <person name="Lieberman T.D."/>
            <person name="Swanson P.K."/>
            <person name="Smith M."/>
            <person name="Roesemann S."/>
            <person name="Alexander J.E."/>
            <person name="Rich S.A."/>
            <person name="Livny J."/>
            <person name="Vlamakis H."/>
            <person name="Clish C."/>
            <person name="Bullock K."/>
            <person name="Deik A."/>
            <person name="Scott J."/>
            <person name="Pierce K.A."/>
            <person name="Xavier R.J."/>
            <person name="Alm E.J."/>
        </authorList>
    </citation>
    <scope>NUCLEOTIDE SEQUENCE [LARGE SCALE GENOMIC DNA]</scope>
    <source>
        <strain evidence="4 6">BIOML-A8</strain>
    </source>
</reference>
<dbReference type="InterPro" id="IPR050834">
    <property type="entry name" value="Glycosyltransf_2"/>
</dbReference>
<dbReference type="AlphaFoldDB" id="A0A6L3K209"/>
<evidence type="ECO:0000313" key="6">
    <source>
        <dbReference type="Proteomes" id="UP000482653"/>
    </source>
</evidence>
<dbReference type="Gene3D" id="3.90.550.10">
    <property type="entry name" value="Spore Coat Polysaccharide Biosynthesis Protein SpsA, Chain A"/>
    <property type="match status" value="1"/>
</dbReference>
<dbReference type="InterPro" id="IPR029044">
    <property type="entry name" value="Nucleotide-diphossugar_trans"/>
</dbReference>
<dbReference type="RefSeq" id="WP_149947124.1">
    <property type="nucleotide sequence ID" value="NZ_JADMQL010000001.1"/>
</dbReference>
<evidence type="ECO:0000313" key="5">
    <source>
        <dbReference type="EMBL" id="MDT4510940.1"/>
    </source>
</evidence>
<dbReference type="Proteomes" id="UP001266995">
    <property type="component" value="Unassembled WGS sequence"/>
</dbReference>
<protein>
    <submittedName>
        <fullName evidence="4">Glycosyltransferase family 2 protein</fullName>
    </submittedName>
    <submittedName>
        <fullName evidence="5">Glycosyltransferase family A protein</fullName>
        <ecNumber evidence="5">2.4.-.-</ecNumber>
    </submittedName>
</protein>
<dbReference type="EC" id="2.4.-.-" evidence="5"/>
<comment type="caution">
    <text evidence="4">The sequence shown here is derived from an EMBL/GenBank/DDBJ whole genome shotgun (WGS) entry which is preliminary data.</text>
</comment>
<feature type="domain" description="Galactosyltransferase C-terminal" evidence="3">
    <location>
        <begin position="145"/>
        <end position="199"/>
    </location>
</feature>
<dbReference type="EMBL" id="JAVSNH010000001">
    <property type="protein sequence ID" value="MDT4510940.1"/>
    <property type="molecule type" value="Genomic_DNA"/>
</dbReference>
<evidence type="ECO:0000313" key="4">
    <source>
        <dbReference type="EMBL" id="KAA5418558.1"/>
    </source>
</evidence>
<evidence type="ECO:0000259" key="2">
    <source>
        <dbReference type="Pfam" id="PF00535"/>
    </source>
</evidence>
<proteinExistence type="predicted"/>
<dbReference type="InterPro" id="IPR001173">
    <property type="entry name" value="Glyco_trans_2-like"/>
</dbReference>
<feature type="domain" description="Glycosyltransferase 2-like" evidence="2">
    <location>
        <begin position="6"/>
        <end position="133"/>
    </location>
</feature>
<dbReference type="Pfam" id="PF02709">
    <property type="entry name" value="Glyco_transf_7C"/>
    <property type="match status" value="1"/>
</dbReference>
<organism evidence="4 6">
    <name type="scientific">Bacteroides cellulosilyticus</name>
    <dbReference type="NCBI Taxonomy" id="246787"/>
    <lineage>
        <taxon>Bacteria</taxon>
        <taxon>Pseudomonadati</taxon>
        <taxon>Bacteroidota</taxon>
        <taxon>Bacteroidia</taxon>
        <taxon>Bacteroidales</taxon>
        <taxon>Bacteroidaceae</taxon>
        <taxon>Bacteroides</taxon>
    </lineage>
</organism>
<accession>A0A6L3K209</accession>
<name>A0A6L3K209_9BACE</name>
<dbReference type="PANTHER" id="PTHR43685">
    <property type="entry name" value="GLYCOSYLTRANSFERASE"/>
    <property type="match status" value="1"/>
</dbReference>
<keyword evidence="5" id="KW-0328">Glycosyltransferase</keyword>
<reference evidence="5" key="2">
    <citation type="submission" date="2023-08" db="EMBL/GenBank/DDBJ databases">
        <title>Reintroducing virulent viruses to syntetic microbiomes.</title>
        <authorList>
            <person name="Wilde J."/>
            <person name="Boyes R."/>
            <person name="Robinson A.V."/>
            <person name="Daisley B.A."/>
            <person name="Allen-Vercoe E."/>
        </authorList>
    </citation>
    <scope>NUCLEOTIDE SEQUENCE</scope>
    <source>
        <strain evidence="5">225I_12FAA</strain>
    </source>
</reference>
<dbReference type="PANTHER" id="PTHR43685:SF2">
    <property type="entry name" value="GLYCOSYLTRANSFERASE 2-LIKE DOMAIN-CONTAINING PROTEIN"/>
    <property type="match status" value="1"/>
</dbReference>
<dbReference type="Pfam" id="PF00535">
    <property type="entry name" value="Glycos_transf_2"/>
    <property type="match status" value="1"/>
</dbReference>
<dbReference type="EMBL" id="VVYX01000014">
    <property type="protein sequence ID" value="KAA5418558.1"/>
    <property type="molecule type" value="Genomic_DNA"/>
</dbReference>